<evidence type="ECO:0000256" key="3">
    <source>
        <dbReference type="ARBA" id="ARBA00004887"/>
    </source>
</evidence>
<dbReference type="NCBIfam" id="TIGR00187">
    <property type="entry name" value="ribE"/>
    <property type="match status" value="1"/>
</dbReference>
<evidence type="ECO:0000256" key="7">
    <source>
        <dbReference type="ARBA" id="ARBA00022619"/>
    </source>
</evidence>
<keyword evidence="9" id="KW-0677">Repeat</keyword>
<evidence type="ECO:0000313" key="14">
    <source>
        <dbReference type="Proteomes" id="UP000740727"/>
    </source>
</evidence>
<dbReference type="InterPro" id="IPR026017">
    <property type="entry name" value="Lumazine-bd_dom"/>
</dbReference>
<feature type="domain" description="Lumazine-binding" evidence="12">
    <location>
        <begin position="1"/>
        <end position="96"/>
    </location>
</feature>
<dbReference type="PANTHER" id="PTHR21098:SF12">
    <property type="entry name" value="RIBOFLAVIN SYNTHASE"/>
    <property type="match status" value="1"/>
</dbReference>
<proteinExistence type="predicted"/>
<evidence type="ECO:0000256" key="5">
    <source>
        <dbReference type="ARBA" id="ARBA00012827"/>
    </source>
</evidence>
<dbReference type="Pfam" id="PF00677">
    <property type="entry name" value="Lum_binding"/>
    <property type="match status" value="2"/>
</dbReference>
<dbReference type="GO" id="GO:0004746">
    <property type="term" value="F:riboflavin synthase activity"/>
    <property type="evidence" value="ECO:0007669"/>
    <property type="project" value="UniProtKB-UniRule"/>
</dbReference>
<reference evidence="13" key="1">
    <citation type="submission" date="2018-10" db="EMBL/GenBank/DDBJ databases">
        <title>Iterative Subtractive Binning of Freshwater Chronoseries Metagenomes Recovers Nearly Complete Genomes from over Four Hundred Novel Species.</title>
        <authorList>
            <person name="Rodriguez-R L.M."/>
            <person name="Tsementzi D."/>
            <person name="Luo C."/>
            <person name="Konstantinidis K.T."/>
        </authorList>
    </citation>
    <scope>NUCLEOTIDE SEQUENCE</scope>
    <source>
        <strain evidence="13">WB5_2A_028</strain>
    </source>
</reference>
<evidence type="ECO:0000313" key="13">
    <source>
        <dbReference type="EMBL" id="NBR94422.1"/>
    </source>
</evidence>
<comment type="caution">
    <text evidence="13">The sequence shown here is derived from an EMBL/GenBank/DDBJ whole genome shotgun (WGS) entry which is preliminary data.</text>
</comment>
<dbReference type="NCBIfam" id="NF009566">
    <property type="entry name" value="PRK13020.1"/>
    <property type="match status" value="1"/>
</dbReference>
<sequence length="201" mass="21524">MFTGLVQELGLIKGMSKSESSAVLTIHAPKTVLHINKGDSVAINGVCLTAVDVTTDSFSADVMVQTLRMTNLGDLQEGSSVNVELSARLDSLMGGHIVQGHVDGLAKVVERAPGEKWEKFVVEIPQSLTSYIVNQGSIALDGVSLTVGEINDDNNQVTVWLIPETLAKTNLSQKILGDAVNVEVDVLAKYVQRLISRAVQK</sequence>
<dbReference type="PANTHER" id="PTHR21098">
    <property type="entry name" value="RIBOFLAVIN SYNTHASE ALPHA CHAIN"/>
    <property type="match status" value="1"/>
</dbReference>
<name>A0A965LLU8_9PROT</name>
<feature type="domain" description="Lumazine-binding" evidence="12">
    <location>
        <begin position="97"/>
        <end position="195"/>
    </location>
</feature>
<dbReference type="EMBL" id="RFXN01000135">
    <property type="protein sequence ID" value="NBR94422.1"/>
    <property type="molecule type" value="Genomic_DNA"/>
</dbReference>
<dbReference type="Gene3D" id="2.40.30.20">
    <property type="match status" value="2"/>
</dbReference>
<dbReference type="FunFam" id="2.40.30.20:FF:000003">
    <property type="entry name" value="Riboflavin synthase, alpha subunit"/>
    <property type="match status" value="1"/>
</dbReference>
<evidence type="ECO:0000256" key="9">
    <source>
        <dbReference type="ARBA" id="ARBA00022737"/>
    </source>
</evidence>
<dbReference type="PROSITE" id="PS51177">
    <property type="entry name" value="LUMAZINE_BIND"/>
    <property type="match status" value="2"/>
</dbReference>
<organism evidence="13 14">
    <name type="scientific">Candidatus Fonsibacter lacus</name>
    <dbReference type="NCBI Taxonomy" id="2576439"/>
    <lineage>
        <taxon>Bacteria</taxon>
        <taxon>Pseudomonadati</taxon>
        <taxon>Pseudomonadota</taxon>
        <taxon>Alphaproteobacteria</taxon>
        <taxon>Candidatus Pelagibacterales</taxon>
        <taxon>Candidatus Pelagibacterales incertae sedis</taxon>
        <taxon>Candidatus Fonsibacter</taxon>
    </lineage>
</organism>
<feature type="repeat" description="Lumazine-binding" evidence="11">
    <location>
        <begin position="97"/>
        <end position="195"/>
    </location>
</feature>
<gene>
    <name evidence="13" type="ORF">EBT44_06335</name>
</gene>
<keyword evidence="7" id="KW-0686">Riboflavin biosynthesis</keyword>
<comment type="catalytic activity">
    <reaction evidence="1">
        <text>2 6,7-dimethyl-8-(1-D-ribityl)lumazine + H(+) = 5-amino-6-(D-ribitylamino)uracil + riboflavin</text>
        <dbReference type="Rhea" id="RHEA:20772"/>
        <dbReference type="ChEBI" id="CHEBI:15378"/>
        <dbReference type="ChEBI" id="CHEBI:15934"/>
        <dbReference type="ChEBI" id="CHEBI:57986"/>
        <dbReference type="ChEBI" id="CHEBI:58201"/>
        <dbReference type="EC" id="2.5.1.9"/>
    </reaction>
</comment>
<comment type="subunit">
    <text evidence="4">Homotrimer.</text>
</comment>
<dbReference type="InterPro" id="IPR017938">
    <property type="entry name" value="Riboflavin_synthase-like_b-brl"/>
</dbReference>
<dbReference type="GO" id="GO:0009231">
    <property type="term" value="P:riboflavin biosynthetic process"/>
    <property type="evidence" value="ECO:0007669"/>
    <property type="project" value="UniProtKB-KW"/>
</dbReference>
<evidence type="ECO:0000256" key="8">
    <source>
        <dbReference type="ARBA" id="ARBA00022679"/>
    </source>
</evidence>
<dbReference type="CDD" id="cd00402">
    <property type="entry name" value="Riboflavin_synthase_like"/>
    <property type="match status" value="1"/>
</dbReference>
<evidence type="ECO:0000256" key="10">
    <source>
        <dbReference type="NCBIfam" id="TIGR00187"/>
    </source>
</evidence>
<evidence type="ECO:0000256" key="11">
    <source>
        <dbReference type="PROSITE-ProRule" id="PRU00524"/>
    </source>
</evidence>
<dbReference type="InterPro" id="IPR001783">
    <property type="entry name" value="Lumazine-bd"/>
</dbReference>
<comment type="pathway">
    <text evidence="3">Cofactor biosynthesis; riboflavin biosynthesis; riboflavin from 2-hydroxy-3-oxobutyl phosphate and 5-amino-6-(D-ribitylamino)uracil: step 2/2.</text>
</comment>
<dbReference type="Proteomes" id="UP000740727">
    <property type="component" value="Unassembled WGS sequence"/>
</dbReference>
<dbReference type="SUPFAM" id="SSF63380">
    <property type="entry name" value="Riboflavin synthase domain-like"/>
    <property type="match status" value="2"/>
</dbReference>
<evidence type="ECO:0000256" key="4">
    <source>
        <dbReference type="ARBA" id="ARBA00011233"/>
    </source>
</evidence>
<evidence type="ECO:0000256" key="2">
    <source>
        <dbReference type="ARBA" id="ARBA00002803"/>
    </source>
</evidence>
<evidence type="ECO:0000256" key="1">
    <source>
        <dbReference type="ARBA" id="ARBA00000968"/>
    </source>
</evidence>
<dbReference type="NCBIfam" id="NF006767">
    <property type="entry name" value="PRK09289.1"/>
    <property type="match status" value="1"/>
</dbReference>
<protein>
    <recommendedName>
        <fullName evidence="6 10">Riboflavin synthase</fullName>
        <ecNumber evidence="5 10">2.5.1.9</ecNumber>
    </recommendedName>
</protein>
<keyword evidence="8 13" id="KW-0808">Transferase</keyword>
<feature type="repeat" description="Lumazine-binding" evidence="11">
    <location>
        <begin position="1"/>
        <end position="96"/>
    </location>
</feature>
<dbReference type="PIRSF" id="PIRSF000498">
    <property type="entry name" value="Riboflavin_syn_A"/>
    <property type="match status" value="1"/>
</dbReference>
<dbReference type="EC" id="2.5.1.9" evidence="5 10"/>
<comment type="function">
    <text evidence="2">Catalyzes the dismutation of two molecules of 6,7-dimethyl-8-ribityllumazine, resulting in the formation of riboflavin and 5-amino-6-(D-ribitylamino)uracil.</text>
</comment>
<dbReference type="FunFam" id="2.40.30.20:FF:000004">
    <property type="entry name" value="Riboflavin synthase, alpha subunit"/>
    <property type="match status" value="1"/>
</dbReference>
<accession>A0A965LLU8</accession>
<dbReference type="AlphaFoldDB" id="A0A965LLU8"/>
<evidence type="ECO:0000259" key="12">
    <source>
        <dbReference type="PROSITE" id="PS51177"/>
    </source>
</evidence>
<evidence type="ECO:0000256" key="6">
    <source>
        <dbReference type="ARBA" id="ARBA00013950"/>
    </source>
</evidence>
<dbReference type="InterPro" id="IPR023366">
    <property type="entry name" value="ATP_synth_asu-like_sf"/>
</dbReference>